<dbReference type="PANTHER" id="PTHR23155:SF1193">
    <property type="entry name" value="DISEASE RESISTANCE PROTEIN RPP13-RELATED"/>
    <property type="match status" value="1"/>
</dbReference>
<keyword evidence="12" id="KW-1185">Reference proteome</keyword>
<dbReference type="Gene3D" id="3.40.50.300">
    <property type="entry name" value="P-loop containing nucleotide triphosphate hydrolases"/>
    <property type="match status" value="1"/>
</dbReference>
<protein>
    <submittedName>
        <fullName evidence="11">Disease resistance RPP8-like protein 3</fullName>
    </submittedName>
</protein>
<dbReference type="InterPro" id="IPR042197">
    <property type="entry name" value="Apaf_helical"/>
</dbReference>
<gene>
    <name evidence="11" type="ORF">AAHA92_12927</name>
</gene>
<evidence type="ECO:0000256" key="2">
    <source>
        <dbReference type="ARBA" id="ARBA00022614"/>
    </source>
</evidence>
<dbReference type="InterPro" id="IPR036388">
    <property type="entry name" value="WH-like_DNA-bd_sf"/>
</dbReference>
<evidence type="ECO:0000256" key="6">
    <source>
        <dbReference type="ARBA" id="ARBA00022840"/>
    </source>
</evidence>
<feature type="domain" description="Disease resistance protein winged helix" evidence="10">
    <location>
        <begin position="415"/>
        <end position="486"/>
    </location>
</feature>
<dbReference type="CDD" id="cd14798">
    <property type="entry name" value="RX-CC_like"/>
    <property type="match status" value="1"/>
</dbReference>
<dbReference type="InterPro" id="IPR044974">
    <property type="entry name" value="Disease_R_plants"/>
</dbReference>
<keyword evidence="7" id="KW-0175">Coiled coil</keyword>
<dbReference type="PRINTS" id="PR00364">
    <property type="entry name" value="DISEASERSIST"/>
</dbReference>
<evidence type="ECO:0000313" key="11">
    <source>
        <dbReference type="EMBL" id="KAL1552083.1"/>
    </source>
</evidence>
<keyword evidence="2" id="KW-0433">Leucine-rich repeat</keyword>
<dbReference type="SUPFAM" id="SSF52540">
    <property type="entry name" value="P-loop containing nucleoside triphosphate hydrolases"/>
    <property type="match status" value="1"/>
</dbReference>
<keyword evidence="6" id="KW-0067">ATP-binding</keyword>
<comment type="similarity">
    <text evidence="1">Belongs to the disease resistance NB-LRR family.</text>
</comment>
<evidence type="ECO:0000256" key="5">
    <source>
        <dbReference type="ARBA" id="ARBA00022821"/>
    </source>
</evidence>
<evidence type="ECO:0000259" key="9">
    <source>
        <dbReference type="Pfam" id="PF18052"/>
    </source>
</evidence>
<evidence type="ECO:0000259" key="10">
    <source>
        <dbReference type="Pfam" id="PF23559"/>
    </source>
</evidence>
<dbReference type="InterPro" id="IPR038005">
    <property type="entry name" value="RX-like_CC"/>
</dbReference>
<keyword evidence="4" id="KW-0547">Nucleotide-binding</keyword>
<proteinExistence type="inferred from homology"/>
<organism evidence="11 12">
    <name type="scientific">Salvia divinorum</name>
    <name type="common">Maria pastora</name>
    <name type="synonym">Diviner's sage</name>
    <dbReference type="NCBI Taxonomy" id="28513"/>
    <lineage>
        <taxon>Eukaryota</taxon>
        <taxon>Viridiplantae</taxon>
        <taxon>Streptophyta</taxon>
        <taxon>Embryophyta</taxon>
        <taxon>Tracheophyta</taxon>
        <taxon>Spermatophyta</taxon>
        <taxon>Magnoliopsida</taxon>
        <taxon>eudicotyledons</taxon>
        <taxon>Gunneridae</taxon>
        <taxon>Pentapetalae</taxon>
        <taxon>asterids</taxon>
        <taxon>lamiids</taxon>
        <taxon>Lamiales</taxon>
        <taxon>Lamiaceae</taxon>
        <taxon>Nepetoideae</taxon>
        <taxon>Mentheae</taxon>
        <taxon>Salviinae</taxon>
        <taxon>Salvia</taxon>
        <taxon>Salvia subgen. Calosphace</taxon>
    </lineage>
</organism>
<dbReference type="EMBL" id="JBEAFC010000006">
    <property type="protein sequence ID" value="KAL1552083.1"/>
    <property type="molecule type" value="Genomic_DNA"/>
</dbReference>
<keyword evidence="3" id="KW-0677">Repeat</keyword>
<dbReference type="Gene3D" id="1.10.10.10">
    <property type="entry name" value="Winged helix-like DNA-binding domain superfamily/Winged helix DNA-binding domain"/>
    <property type="match status" value="1"/>
</dbReference>
<evidence type="ECO:0000256" key="1">
    <source>
        <dbReference type="ARBA" id="ARBA00008894"/>
    </source>
</evidence>
<evidence type="ECO:0000259" key="8">
    <source>
        <dbReference type="Pfam" id="PF00931"/>
    </source>
</evidence>
<dbReference type="InterPro" id="IPR058922">
    <property type="entry name" value="WHD_DRP"/>
</dbReference>
<dbReference type="Pfam" id="PF23559">
    <property type="entry name" value="WHD_DRP"/>
    <property type="match status" value="1"/>
</dbReference>
<dbReference type="SUPFAM" id="SSF52058">
    <property type="entry name" value="L domain-like"/>
    <property type="match status" value="1"/>
</dbReference>
<dbReference type="Gene3D" id="3.80.10.10">
    <property type="entry name" value="Ribonuclease Inhibitor"/>
    <property type="match status" value="1"/>
</dbReference>
<reference evidence="11 12" key="1">
    <citation type="submission" date="2024-06" db="EMBL/GenBank/DDBJ databases">
        <title>A chromosome level genome sequence of Diviner's sage (Salvia divinorum).</title>
        <authorList>
            <person name="Ford S.A."/>
            <person name="Ro D.-K."/>
            <person name="Ness R.W."/>
            <person name="Phillips M.A."/>
        </authorList>
    </citation>
    <scope>NUCLEOTIDE SEQUENCE [LARGE SCALE GENOMIC DNA]</scope>
    <source>
        <strain evidence="11">SAF-2024a</strain>
        <tissue evidence="11">Leaf</tissue>
    </source>
</reference>
<dbReference type="Proteomes" id="UP001567538">
    <property type="component" value="Unassembled WGS sequence"/>
</dbReference>
<dbReference type="PANTHER" id="PTHR23155">
    <property type="entry name" value="DISEASE RESISTANCE PROTEIN RP"/>
    <property type="match status" value="1"/>
</dbReference>
<accession>A0ABD1H9Y2</accession>
<dbReference type="InterPro" id="IPR027417">
    <property type="entry name" value="P-loop_NTPase"/>
</dbReference>
<dbReference type="FunFam" id="3.40.50.300:FF:001091">
    <property type="entry name" value="Probable disease resistance protein At1g61300"/>
    <property type="match status" value="1"/>
</dbReference>
<comment type="caution">
    <text evidence="11">The sequence shown here is derived from an EMBL/GenBank/DDBJ whole genome shotgun (WGS) entry which is preliminary data.</text>
</comment>
<evidence type="ECO:0000256" key="7">
    <source>
        <dbReference type="SAM" id="Coils"/>
    </source>
</evidence>
<dbReference type="GO" id="GO:0051607">
    <property type="term" value="P:defense response to virus"/>
    <property type="evidence" value="ECO:0007669"/>
    <property type="project" value="UniProtKB-ARBA"/>
</dbReference>
<feature type="domain" description="Disease resistance N-terminal" evidence="9">
    <location>
        <begin position="7"/>
        <end position="89"/>
    </location>
</feature>
<dbReference type="AlphaFoldDB" id="A0ABD1H9Y2"/>
<name>A0ABD1H9Y2_SALDI</name>
<feature type="coiled-coil region" evidence="7">
    <location>
        <begin position="103"/>
        <end position="130"/>
    </location>
</feature>
<keyword evidence="5" id="KW-0611">Plant defense</keyword>
<dbReference type="Gene3D" id="1.20.5.4130">
    <property type="match status" value="1"/>
</dbReference>
<evidence type="ECO:0000256" key="4">
    <source>
        <dbReference type="ARBA" id="ARBA00022741"/>
    </source>
</evidence>
<dbReference type="InterPro" id="IPR002182">
    <property type="entry name" value="NB-ARC"/>
</dbReference>
<dbReference type="GO" id="GO:0005524">
    <property type="term" value="F:ATP binding"/>
    <property type="evidence" value="ECO:0007669"/>
    <property type="project" value="UniProtKB-KW"/>
</dbReference>
<dbReference type="FunFam" id="1.10.10.10:FF:000322">
    <property type="entry name" value="Probable disease resistance protein At1g63360"/>
    <property type="match status" value="1"/>
</dbReference>
<dbReference type="Pfam" id="PF18052">
    <property type="entry name" value="Rx_N"/>
    <property type="match status" value="1"/>
</dbReference>
<evidence type="ECO:0000313" key="12">
    <source>
        <dbReference type="Proteomes" id="UP001567538"/>
    </source>
</evidence>
<dbReference type="InterPro" id="IPR041118">
    <property type="entry name" value="Rx_N"/>
</dbReference>
<dbReference type="Gene3D" id="1.10.8.430">
    <property type="entry name" value="Helical domain of apoptotic protease-activating factors"/>
    <property type="match status" value="1"/>
</dbReference>
<sequence length="876" mass="100662">MAEAATEFLLNNLKEAVKHHAHLIRDAKGNIEKIERDLNAFQAFLKDTAKMRKKDEKIMNMWKEIHDVVYEIEDVIDFYIAKTNEEGRQGRFAKLLKNRAATLHSVGQKVENIRGRVDEMKEEISAHNVEEDKDETSQIRPPRKTDVVGFEDVTNELKHRLLKETEYFDVISLIGMFGLGKTTLAWKIYNDQDINLRFPTRIWVSVSAQFTDKEIFLRILNELTTLNDDLRAKTGSELADIVAAHLQNGRFLIVLDDVWSDADWERLRAALPPDNTNTRGKVLITSRDKEVGVVASKPRPIEALRFFTKEESWELFRLEALGKLECPYELEPSGRTIAENCDGLPLAIVVIGGILFKSLDSNVNATKREWEKVSKHVSSYIDGEDKTRKRMQKIITLSYDKLPHHLRHCFLYLGLFPEDYQISASKLIRMWIGEGFIQQKDEYNSLEEIGHKYLQNLISRNLLKSVKLTPDGNVKTCQIHDVLREFCRNEAATEKFLQEIKYNNEGTRVPPTSNTCRRLSIHSNFSYFISSNPSPSAPRVRSFVCFSNTNRPLAPQESTKIIEAFKLLRVFDVQPLKFSTIDREFYNLVHLRYIALSFTLPMLPSHFNKLWNIQTLIIDTTSPTLKVEADIWKMKHLRHFKTKASARLLNSTNSSDSTNELQTLSLISVESCTKELPSRARNLKKLGIRGTLSLLFEQEVGSLDSLRNMENVRKLKLVNDEQQGVKKLICLPRYDQFPPGLRSLTLCSTSLSWKHISTLGSLEHLEVLKLKDRAFTGNNWDVKDGGFRSLQFLHIEQTDLAFWRASSHHYPKLRNLVLKNCDKLREIPIELADISSFQMLDMHTCIPAVESAKEIKKKKTKSGGSEFTLSAFPPIE</sequence>
<dbReference type="Pfam" id="PF00931">
    <property type="entry name" value="NB-ARC"/>
    <property type="match status" value="1"/>
</dbReference>
<feature type="domain" description="NB-ARC" evidence="8">
    <location>
        <begin position="151"/>
        <end position="320"/>
    </location>
</feature>
<dbReference type="InterPro" id="IPR032675">
    <property type="entry name" value="LRR_dom_sf"/>
</dbReference>
<evidence type="ECO:0000256" key="3">
    <source>
        <dbReference type="ARBA" id="ARBA00022737"/>
    </source>
</evidence>